<reference evidence="2" key="1">
    <citation type="submission" date="2015-07" db="EMBL/GenBank/DDBJ databases">
        <title>Genome sequencing project for genomic taxonomy and phylogenomics of Bacillus-like bacteria.</title>
        <authorList>
            <person name="Liu B."/>
            <person name="Wang J."/>
            <person name="Zhu Y."/>
            <person name="Liu G."/>
            <person name="Chen Q."/>
            <person name="Chen Z."/>
            <person name="Lan J."/>
            <person name="Che J."/>
            <person name="Ge C."/>
            <person name="Shi H."/>
            <person name="Pan Z."/>
            <person name="Liu X."/>
        </authorList>
    </citation>
    <scope>NUCLEOTIDE SEQUENCE [LARGE SCALE GENOMIC DNA]</scope>
    <source>
        <strain evidence="2">FJAT-27997</strain>
    </source>
</reference>
<keyword evidence="2" id="KW-1185">Reference proteome</keyword>
<accession>A0A0K9GXQ7</accession>
<proteinExistence type="predicted"/>
<dbReference type="RefSeq" id="WP_049682742.1">
    <property type="nucleotide sequence ID" value="NZ_LFZW01000001.1"/>
</dbReference>
<gene>
    <name evidence="1" type="ORF">AC625_19125</name>
</gene>
<evidence type="ECO:0008006" key="3">
    <source>
        <dbReference type="Google" id="ProtNLM"/>
    </source>
</evidence>
<name>A0A0K9GXQ7_9BACI</name>
<dbReference type="InterPro" id="IPR021321">
    <property type="entry name" value="DUF2922"/>
</dbReference>
<dbReference type="OrthoDB" id="2454247at2"/>
<dbReference type="Pfam" id="PF11148">
    <property type="entry name" value="DUF2922"/>
    <property type="match status" value="1"/>
</dbReference>
<comment type="caution">
    <text evidence="1">The sequence shown here is derived from an EMBL/GenBank/DDBJ whole genome shotgun (WGS) entry which is preliminary data.</text>
</comment>
<dbReference type="EMBL" id="LFZW01000001">
    <property type="protein sequence ID" value="KMY51396.1"/>
    <property type="molecule type" value="Genomic_DNA"/>
</dbReference>
<organism evidence="1 2">
    <name type="scientific">Peribacillus loiseleuriae</name>
    <dbReference type="NCBI Taxonomy" id="1679170"/>
    <lineage>
        <taxon>Bacteria</taxon>
        <taxon>Bacillati</taxon>
        <taxon>Bacillota</taxon>
        <taxon>Bacilli</taxon>
        <taxon>Bacillales</taxon>
        <taxon>Bacillaceae</taxon>
        <taxon>Peribacillus</taxon>
    </lineage>
</organism>
<dbReference type="Proteomes" id="UP000037146">
    <property type="component" value="Unassembled WGS sequence"/>
</dbReference>
<protein>
    <recommendedName>
        <fullName evidence="3">DUF2922 domain-containing protein</fullName>
    </recommendedName>
</protein>
<evidence type="ECO:0000313" key="1">
    <source>
        <dbReference type="EMBL" id="KMY51396.1"/>
    </source>
</evidence>
<dbReference type="AlphaFoldDB" id="A0A0K9GXQ7"/>
<dbReference type="STRING" id="1679170.AC625_19125"/>
<dbReference type="PATRIC" id="fig|1679170.3.peg.4333"/>
<evidence type="ECO:0000313" key="2">
    <source>
        <dbReference type="Proteomes" id="UP000037146"/>
    </source>
</evidence>
<sequence>MAKTLELLFLTEGGKSATLSVADPIEPVDVEKVKTAMDAVIASNVFTTASGSFMSAKGVRVVERNVSEYEVNMK</sequence>